<reference evidence="1 3" key="1">
    <citation type="journal article" date="2015" name="Int. J. Syst. Evol. Microbiol.">
        <title>Exiguobacterium enclense sp. nov., isolated from sediment.</title>
        <authorList>
            <person name="Dastager S.G."/>
            <person name="Mawlankar R."/>
            <person name="Sonalkar V.V."/>
            <person name="Thorat M.N."/>
            <person name="Mual P."/>
            <person name="Verma A."/>
            <person name="Krishnamurthi S."/>
            <person name="Tang S.K."/>
            <person name="Li W.J."/>
        </authorList>
    </citation>
    <scope>NUCLEOTIDE SEQUENCE [LARGE SCALE GENOMIC DNA]</scope>
    <source>
        <strain evidence="1 3">NIO-1109</strain>
    </source>
</reference>
<proteinExistence type="predicted"/>
<accession>A0A0V8GC43</accession>
<sequence>MKFFKALAKTEEAVWIPEAEWQTVCEQEGLTVPHHPQEQFVGLAYNNQRQVVEVTRNLRPPALSYYVTILEPPHSRSLISKRSFLTVLHERTKRTSLTEYGTFCLLEINVREEGLGERGLLLESLIHDIEKKYTHYAIRGDYATITLQGRVSDQCFTKYGFQLTDSYLTLSNGIPS</sequence>
<evidence type="ECO:0000313" key="4">
    <source>
        <dbReference type="Proteomes" id="UP001387110"/>
    </source>
</evidence>
<evidence type="ECO:0000313" key="3">
    <source>
        <dbReference type="Proteomes" id="UP000053797"/>
    </source>
</evidence>
<dbReference type="EMBL" id="LNQL01000006">
    <property type="protein sequence ID" value="KSU47827.1"/>
    <property type="molecule type" value="Genomic_DNA"/>
</dbReference>
<keyword evidence="4" id="KW-1185">Reference proteome</keyword>
<evidence type="ECO:0000313" key="2">
    <source>
        <dbReference type="EMBL" id="MEI4463937.1"/>
    </source>
</evidence>
<name>A0A0V8GC43_9BACL</name>
<dbReference type="AlphaFoldDB" id="A0A0V8GC43"/>
<dbReference type="RefSeq" id="WP_023468162.1">
    <property type="nucleotide sequence ID" value="NZ_FMYN01000006.1"/>
</dbReference>
<evidence type="ECO:0000313" key="1">
    <source>
        <dbReference type="EMBL" id="KSU47827.1"/>
    </source>
</evidence>
<reference evidence="2 4" key="2">
    <citation type="submission" date="2023-12" db="EMBL/GenBank/DDBJ databases">
        <authorList>
            <person name="Easwaran N."/>
            <person name="Lazarus H.P.S."/>
        </authorList>
    </citation>
    <scope>NUCLEOTIDE SEQUENCE [LARGE SCALE GENOMIC DNA]</scope>
    <source>
        <strain evidence="2 4">VIT-2023</strain>
    </source>
</reference>
<dbReference type="Proteomes" id="UP001387110">
    <property type="component" value="Unassembled WGS sequence"/>
</dbReference>
<evidence type="ECO:0008006" key="5">
    <source>
        <dbReference type="Google" id="ProtNLM"/>
    </source>
</evidence>
<comment type="caution">
    <text evidence="1">The sequence shown here is derived from an EMBL/GenBank/DDBJ whole genome shotgun (WGS) entry which is preliminary data.</text>
</comment>
<dbReference type="OrthoDB" id="2352400at2"/>
<dbReference type="GeneID" id="90836580"/>
<dbReference type="EMBL" id="JBAWKY010000007">
    <property type="protein sequence ID" value="MEI4463937.1"/>
    <property type="molecule type" value="Genomic_DNA"/>
</dbReference>
<protein>
    <recommendedName>
        <fullName evidence="5">N-acetyltransferase domain-containing protein</fullName>
    </recommendedName>
</protein>
<gene>
    <name evidence="1" type="ORF">AS033_14285</name>
    <name evidence="2" type="ORF">SZL87_16035</name>
</gene>
<organism evidence="1 3">
    <name type="scientific">Exiguobacterium indicum</name>
    <dbReference type="NCBI Taxonomy" id="296995"/>
    <lineage>
        <taxon>Bacteria</taxon>
        <taxon>Bacillati</taxon>
        <taxon>Bacillota</taxon>
        <taxon>Bacilli</taxon>
        <taxon>Bacillales</taxon>
        <taxon>Bacillales Family XII. Incertae Sedis</taxon>
        <taxon>Exiguobacterium</taxon>
    </lineage>
</organism>
<dbReference type="Proteomes" id="UP000053797">
    <property type="component" value="Unassembled WGS sequence"/>
</dbReference>